<keyword evidence="1" id="KW-1133">Transmembrane helix</keyword>
<organism evidence="2 3">
    <name type="scientific">Bradyrhizobium macuxiense</name>
    <dbReference type="NCBI Taxonomy" id="1755647"/>
    <lineage>
        <taxon>Bacteria</taxon>
        <taxon>Pseudomonadati</taxon>
        <taxon>Pseudomonadota</taxon>
        <taxon>Alphaproteobacteria</taxon>
        <taxon>Hyphomicrobiales</taxon>
        <taxon>Nitrobacteraceae</taxon>
        <taxon>Bradyrhizobium</taxon>
    </lineage>
</organism>
<dbReference type="RefSeq" id="WP_146984009.1">
    <property type="nucleotide sequence ID" value="NZ_VITY01000001.1"/>
</dbReference>
<dbReference type="AlphaFoldDB" id="A0A560MHG7"/>
<protein>
    <recommendedName>
        <fullName evidence="4">SMODS and SLOG-associating 2TM effector domain-containing protein</fullName>
    </recommendedName>
</protein>
<keyword evidence="1" id="KW-0812">Transmembrane</keyword>
<dbReference type="EMBL" id="VITY01000001">
    <property type="protein sequence ID" value="TWC06790.1"/>
    <property type="molecule type" value="Genomic_DNA"/>
</dbReference>
<proteinExistence type="predicted"/>
<feature type="transmembrane region" description="Helical" evidence="1">
    <location>
        <begin position="70"/>
        <end position="90"/>
    </location>
</feature>
<evidence type="ECO:0000313" key="2">
    <source>
        <dbReference type="EMBL" id="TWC06790.1"/>
    </source>
</evidence>
<feature type="transmembrane region" description="Helical" evidence="1">
    <location>
        <begin position="43"/>
        <end position="64"/>
    </location>
</feature>
<accession>A0A560MHG7</accession>
<evidence type="ECO:0008006" key="4">
    <source>
        <dbReference type="Google" id="ProtNLM"/>
    </source>
</evidence>
<keyword evidence="3" id="KW-1185">Reference proteome</keyword>
<keyword evidence="1" id="KW-0472">Membrane</keyword>
<dbReference type="OrthoDB" id="9131337at2"/>
<reference evidence="2 3" key="1">
    <citation type="submission" date="2019-06" db="EMBL/GenBank/DDBJ databases">
        <title>Genomic Encyclopedia of Type Strains, Phase IV (KMG-V): Genome sequencing to study the core and pangenomes of soil and plant-associated prokaryotes.</title>
        <authorList>
            <person name="Whitman W."/>
        </authorList>
    </citation>
    <scope>NUCLEOTIDE SEQUENCE [LARGE SCALE GENOMIC DNA]</scope>
    <source>
        <strain evidence="2 3">BR 10355</strain>
    </source>
</reference>
<sequence>MVGADSNTTVAQLKNIHREFRTALLNKKYYGCRLDRYQTINRWLEIVIAFGATSGTGIAGFAIWKNGAGVVAWGIISGASIILSTLKPIIDLPKQIERYSKLSTAYSRIFETFRVLEQELHEGGLTDAHVQAFKQIRSQLVDLAVDDDRKPNIALVKRLEDEVNREVPVTSLWMPTLPSA</sequence>
<evidence type="ECO:0000313" key="3">
    <source>
        <dbReference type="Proteomes" id="UP000321304"/>
    </source>
</evidence>
<comment type="caution">
    <text evidence="2">The sequence shown here is derived from an EMBL/GenBank/DDBJ whole genome shotgun (WGS) entry which is preliminary data.</text>
</comment>
<dbReference type="Proteomes" id="UP000321304">
    <property type="component" value="Unassembled WGS sequence"/>
</dbReference>
<gene>
    <name evidence="2" type="ORF">FBZ93_10178</name>
</gene>
<evidence type="ECO:0000256" key="1">
    <source>
        <dbReference type="SAM" id="Phobius"/>
    </source>
</evidence>
<name>A0A560MHG7_9BRAD</name>